<feature type="non-terminal residue" evidence="1">
    <location>
        <position position="80"/>
    </location>
</feature>
<proteinExistence type="predicted"/>
<protein>
    <submittedName>
        <fullName evidence="1">Uncharacterized protein</fullName>
    </submittedName>
</protein>
<reference evidence="1 2" key="1">
    <citation type="journal article" date="2015" name="Sci. Rep.">
        <title>The power of single molecule real-time sequencing technology in the de novo assembly of a eukaryotic genome.</title>
        <authorList>
            <person name="Sakai H."/>
            <person name="Naito K."/>
            <person name="Ogiso-Tanaka E."/>
            <person name="Takahashi Y."/>
            <person name="Iseki K."/>
            <person name="Muto C."/>
            <person name="Satou K."/>
            <person name="Teruya K."/>
            <person name="Shiroma A."/>
            <person name="Shimoji M."/>
            <person name="Hirano T."/>
            <person name="Itoh T."/>
            <person name="Kaga A."/>
            <person name="Tomooka N."/>
        </authorList>
    </citation>
    <scope>NUCLEOTIDE SEQUENCE [LARGE SCALE GENOMIC DNA]</scope>
    <source>
        <strain evidence="2">cv. Shumari</strain>
    </source>
</reference>
<dbReference type="Proteomes" id="UP000291084">
    <property type="component" value="Chromosome 5"/>
</dbReference>
<evidence type="ECO:0000313" key="1">
    <source>
        <dbReference type="EMBL" id="BAT88848.1"/>
    </source>
</evidence>
<keyword evidence="2" id="KW-1185">Reference proteome</keyword>
<name>A0A0S3S7S1_PHAAN</name>
<evidence type="ECO:0000313" key="2">
    <source>
        <dbReference type="Proteomes" id="UP000291084"/>
    </source>
</evidence>
<accession>A0A0S3S7S1</accession>
<dbReference type="EMBL" id="AP015038">
    <property type="protein sequence ID" value="BAT88848.1"/>
    <property type="molecule type" value="Genomic_DNA"/>
</dbReference>
<gene>
    <name evidence="1" type="primary">Vigan.05G247800</name>
    <name evidence="1" type="ORF">VIGAN_05247800</name>
</gene>
<sequence>MQFFALKHSLRQPWKLKKQLGLMLLIIDATRVIRFLAGLFDKGVLFEVDNCCSTFSSTSDFILSKLDCRVVVFSYDSVCF</sequence>
<organism evidence="1 2">
    <name type="scientific">Vigna angularis var. angularis</name>
    <dbReference type="NCBI Taxonomy" id="157739"/>
    <lineage>
        <taxon>Eukaryota</taxon>
        <taxon>Viridiplantae</taxon>
        <taxon>Streptophyta</taxon>
        <taxon>Embryophyta</taxon>
        <taxon>Tracheophyta</taxon>
        <taxon>Spermatophyta</taxon>
        <taxon>Magnoliopsida</taxon>
        <taxon>eudicotyledons</taxon>
        <taxon>Gunneridae</taxon>
        <taxon>Pentapetalae</taxon>
        <taxon>rosids</taxon>
        <taxon>fabids</taxon>
        <taxon>Fabales</taxon>
        <taxon>Fabaceae</taxon>
        <taxon>Papilionoideae</taxon>
        <taxon>50 kb inversion clade</taxon>
        <taxon>NPAAA clade</taxon>
        <taxon>indigoferoid/millettioid clade</taxon>
        <taxon>Phaseoleae</taxon>
        <taxon>Vigna</taxon>
    </lineage>
</organism>
<dbReference type="AlphaFoldDB" id="A0A0S3S7S1"/>